<dbReference type="PANTHER" id="PTHR30543">
    <property type="entry name" value="CHROMATE REDUCTASE"/>
    <property type="match status" value="1"/>
</dbReference>
<dbReference type="InterPro" id="IPR029039">
    <property type="entry name" value="Flavoprotein-like_sf"/>
</dbReference>
<gene>
    <name evidence="2" type="ORF">GCM10010361_47080</name>
</gene>
<dbReference type="Pfam" id="PF03358">
    <property type="entry name" value="FMN_red"/>
    <property type="match status" value="1"/>
</dbReference>
<feature type="domain" description="NADPH-dependent FMN reductase-like" evidence="1">
    <location>
        <begin position="1"/>
        <end position="141"/>
    </location>
</feature>
<sequence length="180" mass="18960">MKFVAFSGSLRARSLNTAVVRTAAELCLPPVSMTVYEGLGNLPFFNQDVESECPPPEVMEFRALLESADAVMISSPEYAHGTSGVLKNGLEWVVGGGELVDKPVAVVTASPSMTGGDRAQAWVKETLEVMGANILPESLPIPLASAKVLEGRVSDEETLAALKDVLAAMARAAKEQGAED</sequence>
<proteinExistence type="predicted"/>
<dbReference type="Proteomes" id="UP001500909">
    <property type="component" value="Unassembled WGS sequence"/>
</dbReference>
<dbReference type="Gene3D" id="3.40.50.360">
    <property type="match status" value="1"/>
</dbReference>
<evidence type="ECO:0000313" key="3">
    <source>
        <dbReference type="Proteomes" id="UP001500909"/>
    </source>
</evidence>
<reference evidence="2 3" key="1">
    <citation type="journal article" date="2019" name="Int. J. Syst. Evol. Microbiol.">
        <title>The Global Catalogue of Microorganisms (GCM) 10K type strain sequencing project: providing services to taxonomists for standard genome sequencing and annotation.</title>
        <authorList>
            <consortium name="The Broad Institute Genomics Platform"/>
            <consortium name="The Broad Institute Genome Sequencing Center for Infectious Disease"/>
            <person name="Wu L."/>
            <person name="Ma J."/>
        </authorList>
    </citation>
    <scope>NUCLEOTIDE SEQUENCE [LARGE SCALE GENOMIC DNA]</scope>
    <source>
        <strain evidence="2 3">JCM 4805</strain>
    </source>
</reference>
<dbReference type="InterPro" id="IPR005025">
    <property type="entry name" value="FMN_Rdtase-like_dom"/>
</dbReference>
<evidence type="ECO:0000259" key="1">
    <source>
        <dbReference type="Pfam" id="PF03358"/>
    </source>
</evidence>
<dbReference type="EMBL" id="BAAABY010000033">
    <property type="protein sequence ID" value="GAA0477188.1"/>
    <property type="molecule type" value="Genomic_DNA"/>
</dbReference>
<protein>
    <submittedName>
        <fullName evidence="2">NADPH-dependent FMN reductase</fullName>
    </submittedName>
</protein>
<accession>A0ABN1AI98</accession>
<name>A0ABN1AI98_9ACTN</name>
<dbReference type="InterPro" id="IPR050712">
    <property type="entry name" value="NAD(P)H-dep_reductase"/>
</dbReference>
<dbReference type="SUPFAM" id="SSF52218">
    <property type="entry name" value="Flavoproteins"/>
    <property type="match status" value="1"/>
</dbReference>
<dbReference type="PANTHER" id="PTHR30543:SF21">
    <property type="entry name" value="NAD(P)H-DEPENDENT FMN REDUCTASE LOT6"/>
    <property type="match status" value="1"/>
</dbReference>
<dbReference type="RefSeq" id="WP_346097136.1">
    <property type="nucleotide sequence ID" value="NZ_BAAABY010000033.1"/>
</dbReference>
<comment type="caution">
    <text evidence="2">The sequence shown here is derived from an EMBL/GenBank/DDBJ whole genome shotgun (WGS) entry which is preliminary data.</text>
</comment>
<organism evidence="2 3">
    <name type="scientific">Streptomyces olivaceiscleroticus</name>
    <dbReference type="NCBI Taxonomy" id="68245"/>
    <lineage>
        <taxon>Bacteria</taxon>
        <taxon>Bacillati</taxon>
        <taxon>Actinomycetota</taxon>
        <taxon>Actinomycetes</taxon>
        <taxon>Kitasatosporales</taxon>
        <taxon>Streptomycetaceae</taxon>
        <taxon>Streptomyces</taxon>
    </lineage>
</organism>
<keyword evidence="3" id="KW-1185">Reference proteome</keyword>
<evidence type="ECO:0000313" key="2">
    <source>
        <dbReference type="EMBL" id="GAA0477188.1"/>
    </source>
</evidence>